<dbReference type="EC" id="3.1.21.3" evidence="4"/>
<dbReference type="NCBIfam" id="NF008521">
    <property type="entry name" value="PRK11448.1"/>
    <property type="match status" value="1"/>
</dbReference>
<evidence type="ECO:0000313" key="4">
    <source>
        <dbReference type="EMBL" id="UYO62192.1"/>
    </source>
</evidence>
<dbReference type="InterPro" id="IPR027417">
    <property type="entry name" value="P-loop_NTPase"/>
</dbReference>
<protein>
    <submittedName>
        <fullName evidence="4">Type I restriction-modification system endonuclease</fullName>
        <ecNumber evidence="4">3.1.21.3</ecNumber>
    </submittedName>
</protein>
<name>A0ABY6HCT9_9FIRM</name>
<proteinExistence type="predicted"/>
<dbReference type="PANTHER" id="PTHR47396:SF1">
    <property type="entry name" value="ATP-DEPENDENT HELICASE IRC3-RELATED"/>
    <property type="match status" value="1"/>
</dbReference>
<dbReference type="Gene3D" id="3.40.50.300">
    <property type="entry name" value="P-loop containing nucleotide triphosphate hydrolases"/>
    <property type="match status" value="2"/>
</dbReference>
<sequence>MKSNYAFLTDHFPELATIGSLAEDYLHSDSNSCIIKLGLFGETIVNRMMEFDGVAPPETDNTHANRIKALKREGLLTPELDDLLYGLRKARNRAVHEGYGSFAEAAMLLEMGWKLGVWFMQVYGDWAYQPQPFVLPPPVGAGKERLYPAKAKAALKAWQNQQKAEAQALKKSLAEKEAQIEALKQQAAKTDQLTPATRPQRAKQAQSAASQLTLSEAETRYLIDIQLQKVGWDADTVNLTYASGARPQKGKNQAIAEWPTDSHVSTSGYADYALFVGEKLVGIIEAKRSALDIPGVIDYQCKSYAQTLREADAPYLIGNWHGYKAPFLFATNGRKYLKQLETKSGIWFRDVRNDANIPRALQGWMSPEGIMELLERDLDAANGALAAMSRDFLSDKNGLNLRPYQIDAIAAAETAVRAGQDRVLLSMATGTGKTRTILGLIYRFLKSGRFKRILFLVDRSALGEQAQDVFREVKLEDLLTLDAIYNIKNLEDRSIDKETRIHVATVQSLVKRILYNEEDTIPAVSDYDLIVVDEAHRGYILDKELGEDEILYRSQDDFISKYRAVIDYFDAVKVAMTATPALHTSAIFGPPVFSYSYREAVIEGYLVDHDAPHTLTTKLSTGGIVYHPGDTLVIYDPVTGDIVNSDQLEDELKFEVEQFNRQVITESFNRTVLAEIANDLDPEGEGKTLVFAVDDNHADLIVKILKELYEPMGVDNDAILKITGSVGGGNKKKVLEAIKHFKNEKYPNIAVTVDLLTTGIDVPEITNLIFMRRVKSRILFEQMLGRATRLCPAIGKTHFDIYDPVGVYEALEPYNTMKPVVKNPRTSFEDLLAGLAALPTEAQQKNQIEMILAKLQRGKGSLDETARAQFASLCGGDSPEQFIKTIRNLSVPEAKARLQGAAEVFAILKHNSNSGGRPVVISDAEDELLGHTRGYGAGSRPEDYLDAFKVFINDNKNKIMALKIVCTSPGEMTRESLKSLKLELDRHQFTEAQLNSALKAVTNEDIAADIISLIRQQALGSALVSHEDRIKNAVARLKKQHHFSKMEANWLARIEKNLLAETILEPDTFNTGAFKDHGGFDKINKVFKNQLGQIITELNHYLYDDGGNAAS</sequence>
<dbReference type="Pfam" id="PF04851">
    <property type="entry name" value="ResIII"/>
    <property type="match status" value="1"/>
</dbReference>
<dbReference type="SMART" id="SM00487">
    <property type="entry name" value="DEXDc"/>
    <property type="match status" value="1"/>
</dbReference>
<evidence type="ECO:0000256" key="1">
    <source>
        <dbReference type="SAM" id="Coils"/>
    </source>
</evidence>
<keyword evidence="4" id="KW-0540">Nuclease</keyword>
<dbReference type="PANTHER" id="PTHR47396">
    <property type="entry name" value="TYPE I RESTRICTION ENZYME ECOKI R PROTEIN"/>
    <property type="match status" value="1"/>
</dbReference>
<gene>
    <name evidence="4" type="primary">hsdR</name>
    <name evidence="4" type="ORF">LNN31_15595</name>
</gene>
<dbReference type="Pfam" id="PF00271">
    <property type="entry name" value="Helicase_C"/>
    <property type="match status" value="1"/>
</dbReference>
<evidence type="ECO:0000313" key="5">
    <source>
        <dbReference type="Proteomes" id="UP001163550"/>
    </source>
</evidence>
<dbReference type="SUPFAM" id="SSF52540">
    <property type="entry name" value="P-loop containing nucleoside triphosphate hydrolases"/>
    <property type="match status" value="1"/>
</dbReference>
<dbReference type="GO" id="GO:0009035">
    <property type="term" value="F:type I site-specific deoxyribonuclease activity"/>
    <property type="evidence" value="ECO:0007669"/>
    <property type="project" value="UniProtKB-EC"/>
</dbReference>
<feature type="coiled-coil region" evidence="1">
    <location>
        <begin position="159"/>
        <end position="193"/>
    </location>
</feature>
<evidence type="ECO:0000259" key="2">
    <source>
        <dbReference type="PROSITE" id="PS51192"/>
    </source>
</evidence>
<dbReference type="InterPro" id="IPR013670">
    <property type="entry name" value="EcoEI_R_C_dom"/>
</dbReference>
<keyword evidence="4" id="KW-0378">Hydrolase</keyword>
<dbReference type="InterPro" id="IPR050742">
    <property type="entry name" value="Helicase_Restrict-Modif_Enz"/>
</dbReference>
<dbReference type="CDD" id="cd18799">
    <property type="entry name" value="SF2_C_EcoAI-like"/>
    <property type="match status" value="1"/>
</dbReference>
<dbReference type="SMART" id="SM00490">
    <property type="entry name" value="HELICc"/>
    <property type="match status" value="1"/>
</dbReference>
<dbReference type="PROSITE" id="PS51194">
    <property type="entry name" value="HELICASE_CTER"/>
    <property type="match status" value="1"/>
</dbReference>
<dbReference type="PROSITE" id="PS51192">
    <property type="entry name" value="HELICASE_ATP_BIND_1"/>
    <property type="match status" value="1"/>
</dbReference>
<reference evidence="4" key="1">
    <citation type="submission" date="2021-11" db="EMBL/GenBank/DDBJ databases">
        <title>Isoprene-degrading acetogen.</title>
        <authorList>
            <person name="Yang Y."/>
            <person name="Jin H."/>
            <person name="Yan J."/>
        </authorList>
    </citation>
    <scope>NUCLEOTIDE SEQUENCE</scope>
    <source>
        <strain evidence="4">Berkeley</strain>
    </source>
</reference>
<keyword evidence="4" id="KW-0255">Endonuclease</keyword>
<feature type="domain" description="Helicase ATP-binding" evidence="2">
    <location>
        <begin position="414"/>
        <end position="598"/>
    </location>
</feature>
<evidence type="ECO:0000259" key="3">
    <source>
        <dbReference type="PROSITE" id="PS51194"/>
    </source>
</evidence>
<dbReference type="EMBL" id="CP087994">
    <property type="protein sequence ID" value="UYO62192.1"/>
    <property type="molecule type" value="Genomic_DNA"/>
</dbReference>
<dbReference type="InterPro" id="IPR001650">
    <property type="entry name" value="Helicase_C-like"/>
</dbReference>
<dbReference type="Pfam" id="PF08463">
    <property type="entry name" value="EcoEI_R_C"/>
    <property type="match status" value="1"/>
</dbReference>
<dbReference type="InterPro" id="IPR014001">
    <property type="entry name" value="Helicase_ATP-bd"/>
</dbReference>
<dbReference type="InterPro" id="IPR006935">
    <property type="entry name" value="Helicase/UvrB_N"/>
</dbReference>
<keyword evidence="5" id="KW-1185">Reference proteome</keyword>
<dbReference type="RefSeq" id="WP_228881273.1">
    <property type="nucleotide sequence ID" value="NZ_CABIIK010000032.1"/>
</dbReference>
<dbReference type="Proteomes" id="UP001163550">
    <property type="component" value="Chromosome"/>
</dbReference>
<dbReference type="CDD" id="cd18032">
    <property type="entry name" value="DEXHc_RE_I_III_res"/>
    <property type="match status" value="1"/>
</dbReference>
<keyword evidence="1" id="KW-0175">Coiled coil</keyword>
<organism evidence="4 5">
    <name type="scientific">Acetobacterium wieringae</name>
    <dbReference type="NCBI Taxonomy" id="52694"/>
    <lineage>
        <taxon>Bacteria</taxon>
        <taxon>Bacillati</taxon>
        <taxon>Bacillota</taxon>
        <taxon>Clostridia</taxon>
        <taxon>Eubacteriales</taxon>
        <taxon>Eubacteriaceae</taxon>
        <taxon>Acetobacterium</taxon>
    </lineage>
</organism>
<accession>A0ABY6HCT9</accession>
<feature type="domain" description="Helicase C-terminal" evidence="3">
    <location>
        <begin position="647"/>
        <end position="832"/>
    </location>
</feature>